<feature type="transmembrane region" description="Helical" evidence="2">
    <location>
        <begin position="51"/>
        <end position="73"/>
    </location>
</feature>
<evidence type="ECO:0008006" key="5">
    <source>
        <dbReference type="Google" id="ProtNLM"/>
    </source>
</evidence>
<evidence type="ECO:0000313" key="4">
    <source>
        <dbReference type="Proteomes" id="UP000517916"/>
    </source>
</evidence>
<keyword evidence="2" id="KW-0812">Transmembrane</keyword>
<dbReference type="EMBL" id="JACJID010000001">
    <property type="protein sequence ID" value="MBA8923706.1"/>
    <property type="molecule type" value="Genomic_DNA"/>
</dbReference>
<keyword evidence="2" id="KW-0472">Membrane</keyword>
<feature type="region of interest" description="Disordered" evidence="1">
    <location>
        <begin position="8"/>
        <end position="27"/>
    </location>
</feature>
<keyword evidence="4" id="KW-1185">Reference proteome</keyword>
<feature type="region of interest" description="Disordered" evidence="1">
    <location>
        <begin position="157"/>
        <end position="181"/>
    </location>
</feature>
<evidence type="ECO:0000313" key="3">
    <source>
        <dbReference type="EMBL" id="MBA8923706.1"/>
    </source>
</evidence>
<comment type="caution">
    <text evidence="3">The sequence shown here is derived from an EMBL/GenBank/DDBJ whole genome shotgun (WGS) entry which is preliminary data.</text>
</comment>
<keyword evidence="2" id="KW-1133">Transmembrane helix</keyword>
<evidence type="ECO:0000256" key="2">
    <source>
        <dbReference type="SAM" id="Phobius"/>
    </source>
</evidence>
<evidence type="ECO:0000256" key="1">
    <source>
        <dbReference type="SAM" id="MobiDB-lite"/>
    </source>
</evidence>
<organism evidence="3 4">
    <name type="scientific">Kutzneria viridogrisea</name>
    <dbReference type="NCBI Taxonomy" id="47990"/>
    <lineage>
        <taxon>Bacteria</taxon>
        <taxon>Bacillati</taxon>
        <taxon>Actinomycetota</taxon>
        <taxon>Actinomycetes</taxon>
        <taxon>Pseudonocardiales</taxon>
        <taxon>Pseudonocardiaceae</taxon>
        <taxon>Kutzneria</taxon>
    </lineage>
</organism>
<name>A0ABR6BAE2_9PSEU</name>
<sequence>MKQRIERAMQRLAAQSPTTADGATPPWEAADIAQDSGENQRVTKGLSRRRVLVGAGLAVVAVGGAGLLATQVIGTSTAVAATPPLLAFQPVAQQTDARSLLGDLSVRAAGQPAPPGRGPVFYSQSRSWSFTAVQGTGGEDLGSLLAERLSEVWVRPDGTGRGVSREQNLPPGATPMTDDRPFDKTPWPDTLTDHGGLVDWFTRAGQQHDAAWFLTEAVHTWPVWLNKPAVTSAFLEVLSTRPGLAVEGRTTDRAGRPAIAVSAVLTDSGSFPTQRAYLLIDPETGVLRAVEYVALSVDTAQLHTTVRTPATVRYHLWLASAFVADTSSRP</sequence>
<dbReference type="PROSITE" id="PS51318">
    <property type="entry name" value="TAT"/>
    <property type="match status" value="1"/>
</dbReference>
<proteinExistence type="predicted"/>
<dbReference type="InterPro" id="IPR006311">
    <property type="entry name" value="TAT_signal"/>
</dbReference>
<gene>
    <name evidence="3" type="ORF">BC739_000903</name>
</gene>
<dbReference type="Proteomes" id="UP000517916">
    <property type="component" value="Unassembled WGS sequence"/>
</dbReference>
<reference evidence="3 4" key="1">
    <citation type="submission" date="2020-08" db="EMBL/GenBank/DDBJ databases">
        <title>Genomic Encyclopedia of Archaeal and Bacterial Type Strains, Phase II (KMG-II): from individual species to whole genera.</title>
        <authorList>
            <person name="Goeker M."/>
        </authorList>
    </citation>
    <scope>NUCLEOTIDE SEQUENCE [LARGE SCALE GENOMIC DNA]</scope>
    <source>
        <strain evidence="3 4">DSM 43850</strain>
    </source>
</reference>
<accession>A0ABR6BAE2</accession>
<dbReference type="RefSeq" id="WP_025358745.1">
    <property type="nucleotide sequence ID" value="NZ_BAAABQ010000044.1"/>
</dbReference>
<protein>
    <recommendedName>
        <fullName evidence="5">CU044_5270 family protein</fullName>
    </recommendedName>
</protein>